<evidence type="ECO:0000256" key="4">
    <source>
        <dbReference type="ARBA" id="ARBA00022449"/>
    </source>
</evidence>
<keyword evidence="8" id="KW-0106">Calcium</keyword>
<dbReference type="AlphaFoldDB" id="A0A6J2YKX0"/>
<evidence type="ECO:0000256" key="14">
    <source>
        <dbReference type="SAM" id="MobiDB-lite"/>
    </source>
</evidence>
<feature type="transmembrane region" description="Helical" evidence="15">
    <location>
        <begin position="510"/>
        <end position="532"/>
    </location>
</feature>
<feature type="compositionally biased region" description="Polar residues" evidence="14">
    <location>
        <begin position="251"/>
        <end position="294"/>
    </location>
</feature>
<accession>A0A6J2YKX0</accession>
<sequence length="634" mass="69485">MTFRMPVLCCVLLALLAAAQHDDDANLLDENVTVETTSYFVSSPVPPLTLNASSHKKEDPLFPKDLFTDEQLKSGAIIFHIMGVIYMFVALAIVCDEFFVPALDVIIEKFEIQDDVAGATFMAAGGSAPELFTSVIGVFVSFDDVGIGTIVGSAVFNILFVIGMCAIFSKTVLTLTWWPLFRDCFFYSISLIALIVFFRDNRIQWYEALILFSFYIAYVSFMKWNQPMERLVKKVVYKNKVTRVRSTDQLMPTSASHGTVATSSETSVGTQPGGSITSRTASETPQVPASTSGHHTGAKFRHGLLQLMIHTIDPLHDGQYAGKVDEKATQLHAIASLKVLLDATKPQNGAATSSTASYVATATASIAKQETTLAPSSLSSDMPNGVSNALADINLDARRMSAVRTRASRKSLSSQAVVCLQVGDGDNEDPQAEAMDMSWPDGMRKRITYVLLAPIVFPLWLTLPDTRAPRGKKFFPLTFLGSIVWIAAYSYLMVWWANRAGDTVGIPPEVMGLTFLAAGTSIPDLITSVIVARKGFGDMAVSSSVGSNIFDVTVGLPVPWLLFCIIYREPVEVNSTGMVCSITILFMMLVFVIISIACFRWRMNKGLGFTMFLLYFVFVAVSLMFEYKYILCPV</sequence>
<keyword evidence="5" id="KW-0109">Calcium transport</keyword>
<dbReference type="GO" id="GO:0008273">
    <property type="term" value="F:calcium, potassium:sodium antiporter activity"/>
    <property type="evidence" value="ECO:0007669"/>
    <property type="project" value="TreeGrafter"/>
</dbReference>
<keyword evidence="10 15" id="KW-1133">Transmembrane helix</keyword>
<dbReference type="NCBIfam" id="TIGR00367">
    <property type="entry name" value="calcium/sodium antiporter"/>
    <property type="match status" value="1"/>
</dbReference>
<proteinExistence type="inferred from homology"/>
<feature type="signal peptide" evidence="16">
    <location>
        <begin position="1"/>
        <end position="19"/>
    </location>
</feature>
<feature type="transmembrane region" description="Helical" evidence="15">
    <location>
        <begin position="475"/>
        <end position="498"/>
    </location>
</feature>
<keyword evidence="9" id="KW-0769">Symport</keyword>
<gene>
    <name evidence="19" type="primary">LOC115888442</name>
</gene>
<evidence type="ECO:0000259" key="17">
    <source>
        <dbReference type="Pfam" id="PF01699"/>
    </source>
</evidence>
<keyword evidence="18" id="KW-1185">Reference proteome</keyword>
<dbReference type="PANTHER" id="PTHR10846">
    <property type="entry name" value="SODIUM/POTASSIUM/CALCIUM EXCHANGER"/>
    <property type="match status" value="1"/>
</dbReference>
<evidence type="ECO:0000256" key="16">
    <source>
        <dbReference type="SAM" id="SignalP"/>
    </source>
</evidence>
<dbReference type="GO" id="GO:0005262">
    <property type="term" value="F:calcium channel activity"/>
    <property type="evidence" value="ECO:0007669"/>
    <property type="project" value="TreeGrafter"/>
</dbReference>
<keyword evidence="11" id="KW-0406">Ion transport</keyword>
<feature type="domain" description="Sodium/calcium exchanger membrane region" evidence="17">
    <location>
        <begin position="81"/>
        <end position="222"/>
    </location>
</feature>
<dbReference type="InterPro" id="IPR044880">
    <property type="entry name" value="NCX_ion-bd_dom_sf"/>
</dbReference>
<dbReference type="OrthoDB" id="2127281at2759"/>
<organism evidence="18 19">
    <name type="scientific">Sitophilus oryzae</name>
    <name type="common">Rice weevil</name>
    <name type="synonym">Curculio oryzae</name>
    <dbReference type="NCBI Taxonomy" id="7048"/>
    <lineage>
        <taxon>Eukaryota</taxon>
        <taxon>Metazoa</taxon>
        <taxon>Ecdysozoa</taxon>
        <taxon>Arthropoda</taxon>
        <taxon>Hexapoda</taxon>
        <taxon>Insecta</taxon>
        <taxon>Pterygota</taxon>
        <taxon>Neoptera</taxon>
        <taxon>Endopterygota</taxon>
        <taxon>Coleoptera</taxon>
        <taxon>Polyphaga</taxon>
        <taxon>Cucujiformia</taxon>
        <taxon>Curculionidae</taxon>
        <taxon>Dryophthorinae</taxon>
        <taxon>Sitophilus</taxon>
    </lineage>
</organism>
<comment type="similarity">
    <text evidence="2">Belongs to the Ca(2+):cation antiporter (CaCA) (TC 2.A.19) family. SLC24A subfamily.</text>
</comment>
<feature type="chain" id="PRO_5026765723" evidence="16">
    <location>
        <begin position="20"/>
        <end position="634"/>
    </location>
</feature>
<feature type="transmembrane region" description="Helical" evidence="15">
    <location>
        <begin position="204"/>
        <end position="224"/>
    </location>
</feature>
<evidence type="ECO:0000256" key="10">
    <source>
        <dbReference type="ARBA" id="ARBA00022989"/>
    </source>
</evidence>
<evidence type="ECO:0000256" key="8">
    <source>
        <dbReference type="ARBA" id="ARBA00022837"/>
    </source>
</evidence>
<evidence type="ECO:0000256" key="12">
    <source>
        <dbReference type="ARBA" id="ARBA00023136"/>
    </source>
</evidence>
<feature type="domain" description="Sodium/calcium exchanger membrane region" evidence="17">
    <location>
        <begin position="476"/>
        <end position="623"/>
    </location>
</feature>
<keyword evidence="7" id="KW-0677">Repeat</keyword>
<keyword evidence="12 15" id="KW-0472">Membrane</keyword>
<dbReference type="Gene3D" id="1.20.1420.30">
    <property type="entry name" value="NCX, central ion-binding region"/>
    <property type="match status" value="2"/>
</dbReference>
<comment type="subcellular location">
    <subcellularLocation>
        <location evidence="1">Membrane</location>
        <topology evidence="1">Multi-pass membrane protein</topology>
    </subcellularLocation>
</comment>
<evidence type="ECO:0000256" key="2">
    <source>
        <dbReference type="ARBA" id="ARBA00005364"/>
    </source>
</evidence>
<dbReference type="FunFam" id="1.20.1420.30:FF:000004">
    <property type="entry name" value="Sodium/potassium/calcium exchanger 2 isoform 1"/>
    <property type="match status" value="1"/>
</dbReference>
<evidence type="ECO:0000256" key="13">
    <source>
        <dbReference type="ARBA" id="ARBA00023180"/>
    </source>
</evidence>
<evidence type="ECO:0000256" key="11">
    <source>
        <dbReference type="ARBA" id="ARBA00023065"/>
    </source>
</evidence>
<evidence type="ECO:0000256" key="3">
    <source>
        <dbReference type="ARBA" id="ARBA00022448"/>
    </source>
</evidence>
<dbReference type="RefSeq" id="XP_030764047.1">
    <property type="nucleotide sequence ID" value="XM_030908187.1"/>
</dbReference>
<dbReference type="InterPro" id="IPR004481">
    <property type="entry name" value="K/Na/Ca-exchanger"/>
</dbReference>
<keyword evidence="16" id="KW-0732">Signal</keyword>
<feature type="transmembrane region" description="Helical" evidence="15">
    <location>
        <begin position="116"/>
        <end position="140"/>
    </location>
</feature>
<evidence type="ECO:0000256" key="15">
    <source>
        <dbReference type="SAM" id="Phobius"/>
    </source>
</evidence>
<protein>
    <submittedName>
        <fullName evidence="19">Sodium/potassium/calcium exchanger Nckx30C</fullName>
    </submittedName>
</protein>
<dbReference type="Pfam" id="PF01699">
    <property type="entry name" value="Na_Ca_ex"/>
    <property type="match status" value="2"/>
</dbReference>
<dbReference type="Proteomes" id="UP000504635">
    <property type="component" value="Unplaced"/>
</dbReference>
<keyword evidence="3" id="KW-0813">Transport</keyword>
<dbReference type="FunCoup" id="A0A6J2YKX0">
    <property type="interactions" value="195"/>
</dbReference>
<feature type="transmembrane region" description="Helical" evidence="15">
    <location>
        <begin position="447"/>
        <end position="463"/>
    </location>
</feature>
<feature type="transmembrane region" description="Helical" evidence="15">
    <location>
        <begin position="576"/>
        <end position="599"/>
    </location>
</feature>
<dbReference type="KEGG" id="soy:115888442"/>
<dbReference type="InParanoid" id="A0A6J2YKX0"/>
<evidence type="ECO:0000256" key="7">
    <source>
        <dbReference type="ARBA" id="ARBA00022737"/>
    </source>
</evidence>
<reference evidence="19" key="1">
    <citation type="submission" date="2025-08" db="UniProtKB">
        <authorList>
            <consortium name="RefSeq"/>
        </authorList>
    </citation>
    <scope>IDENTIFICATION</scope>
    <source>
        <tissue evidence="19">Gonads</tissue>
    </source>
</reference>
<dbReference type="GO" id="GO:0006874">
    <property type="term" value="P:intracellular calcium ion homeostasis"/>
    <property type="evidence" value="ECO:0007669"/>
    <property type="project" value="TreeGrafter"/>
</dbReference>
<feature type="transmembrane region" description="Helical" evidence="15">
    <location>
        <begin position="76"/>
        <end position="95"/>
    </location>
</feature>
<name>A0A6J2YKX0_SITOR</name>
<feature type="transmembrane region" description="Helical" evidence="15">
    <location>
        <begin position="180"/>
        <end position="198"/>
    </location>
</feature>
<evidence type="ECO:0000313" key="19">
    <source>
        <dbReference type="RefSeq" id="XP_030764047.1"/>
    </source>
</evidence>
<dbReference type="GeneID" id="115888442"/>
<dbReference type="PANTHER" id="PTHR10846:SF72">
    <property type="entry name" value="SODIUM_POTASSIUM_CALCIUM EXCHANGER NCKX30C"/>
    <property type="match status" value="1"/>
</dbReference>
<dbReference type="FunFam" id="1.20.1420.30:FF:000002">
    <property type="entry name" value="Sodium/potassium/calcium exchanger 2 isoform 1"/>
    <property type="match status" value="1"/>
</dbReference>
<evidence type="ECO:0000313" key="18">
    <source>
        <dbReference type="Proteomes" id="UP000504635"/>
    </source>
</evidence>
<dbReference type="GO" id="GO:0015293">
    <property type="term" value="F:symporter activity"/>
    <property type="evidence" value="ECO:0007669"/>
    <property type="project" value="UniProtKB-KW"/>
</dbReference>
<evidence type="ECO:0000256" key="5">
    <source>
        <dbReference type="ARBA" id="ARBA00022568"/>
    </source>
</evidence>
<keyword evidence="4" id="KW-0050">Antiport</keyword>
<feature type="region of interest" description="Disordered" evidence="14">
    <location>
        <begin position="251"/>
        <end position="295"/>
    </location>
</feature>
<keyword evidence="6 15" id="KW-0812">Transmembrane</keyword>
<feature type="transmembrane region" description="Helical" evidence="15">
    <location>
        <begin position="606"/>
        <end position="625"/>
    </location>
</feature>
<evidence type="ECO:0000256" key="1">
    <source>
        <dbReference type="ARBA" id="ARBA00004141"/>
    </source>
</evidence>
<dbReference type="InterPro" id="IPR004837">
    <property type="entry name" value="NaCa_Exmemb"/>
</dbReference>
<keyword evidence="13" id="KW-0325">Glycoprotein</keyword>
<evidence type="ECO:0000256" key="9">
    <source>
        <dbReference type="ARBA" id="ARBA00022847"/>
    </source>
</evidence>
<feature type="transmembrane region" description="Helical" evidence="15">
    <location>
        <begin position="146"/>
        <end position="168"/>
    </location>
</feature>
<dbReference type="GO" id="GO:0005886">
    <property type="term" value="C:plasma membrane"/>
    <property type="evidence" value="ECO:0007669"/>
    <property type="project" value="TreeGrafter"/>
</dbReference>
<evidence type="ECO:0000256" key="6">
    <source>
        <dbReference type="ARBA" id="ARBA00022692"/>
    </source>
</evidence>